<name>A0A3A5K5T1_9HYPH</name>
<dbReference type="Gene3D" id="2.30.130.30">
    <property type="entry name" value="Hypothetical protein"/>
    <property type="match status" value="1"/>
</dbReference>
<protein>
    <recommendedName>
        <fullName evidence="3">ASCH domain-containing protein</fullName>
    </recommendedName>
</protein>
<dbReference type="RefSeq" id="WP_120017823.1">
    <property type="nucleotide sequence ID" value="NZ_QZWZ01000034.1"/>
</dbReference>
<dbReference type="Proteomes" id="UP000272706">
    <property type="component" value="Unassembled WGS sequence"/>
</dbReference>
<evidence type="ECO:0000313" key="1">
    <source>
        <dbReference type="EMBL" id="RJT30826.1"/>
    </source>
</evidence>
<dbReference type="OrthoDB" id="9797478at2"/>
<accession>A0A3A5K5T1</accession>
<proteinExistence type="predicted"/>
<reference evidence="1 2" key="1">
    <citation type="submission" date="2018-09" db="EMBL/GenBank/DDBJ databases">
        <title>Mesorhizobium carmichaelinearum sp. nov. isolated from Carmichaelinea spp. root nodules in New Zealand.</title>
        <authorList>
            <person name="De Meyer S.E."/>
        </authorList>
    </citation>
    <scope>NUCLEOTIDE SEQUENCE [LARGE SCALE GENOMIC DNA]</scope>
    <source>
        <strain evidence="1 2">ICMP19557</strain>
    </source>
</reference>
<dbReference type="AlphaFoldDB" id="A0A3A5K5T1"/>
<sequence>MSTLDLFRHDFVLSIKPEYAVPIVMGTKTVELRRRFPYGTVTGARIYVYATVPIQAVIGYATISTVEQHPVERIWELYQSVAGIKRGDFDEYYAERSSGFVIHLIKPTPLEEAIPLAVLKERLDFTPPQSFAYADDRFRQLVLGS</sequence>
<dbReference type="SUPFAM" id="SSF88697">
    <property type="entry name" value="PUA domain-like"/>
    <property type="match status" value="1"/>
</dbReference>
<evidence type="ECO:0000313" key="2">
    <source>
        <dbReference type="Proteomes" id="UP000272706"/>
    </source>
</evidence>
<comment type="caution">
    <text evidence="1">The sequence shown here is derived from an EMBL/GenBank/DDBJ whole genome shotgun (WGS) entry which is preliminary data.</text>
</comment>
<keyword evidence="2" id="KW-1185">Reference proteome</keyword>
<dbReference type="EMBL" id="QZWZ01000034">
    <property type="protein sequence ID" value="RJT30826.1"/>
    <property type="molecule type" value="Genomic_DNA"/>
</dbReference>
<organism evidence="1 2">
    <name type="scientific">Mesorhizobium waimense</name>
    <dbReference type="NCBI Taxonomy" id="1300307"/>
    <lineage>
        <taxon>Bacteria</taxon>
        <taxon>Pseudomonadati</taxon>
        <taxon>Pseudomonadota</taxon>
        <taxon>Alphaproteobacteria</taxon>
        <taxon>Hyphomicrobiales</taxon>
        <taxon>Phyllobacteriaceae</taxon>
        <taxon>Mesorhizobium</taxon>
    </lineage>
</organism>
<evidence type="ECO:0008006" key="3">
    <source>
        <dbReference type="Google" id="ProtNLM"/>
    </source>
</evidence>
<gene>
    <name evidence="1" type="ORF">D3227_29960</name>
</gene>
<dbReference type="InterPro" id="IPR015947">
    <property type="entry name" value="PUA-like_sf"/>
</dbReference>